<evidence type="ECO:0000256" key="2">
    <source>
        <dbReference type="ARBA" id="ARBA00022679"/>
    </source>
</evidence>
<comment type="similarity">
    <text evidence="1">Belongs to the thiolase-like superfamily. Thiolase family.</text>
</comment>
<name>A0A2R5GW44_9STRA</name>
<keyword evidence="3" id="KW-0012">Acyltransferase</keyword>
<dbReference type="PANTHER" id="PTHR18919">
    <property type="entry name" value="ACETYL-COA C-ACYLTRANSFERASE"/>
    <property type="match status" value="1"/>
</dbReference>
<proteinExistence type="inferred from homology"/>
<evidence type="ECO:0000256" key="3">
    <source>
        <dbReference type="ARBA" id="ARBA00023315"/>
    </source>
</evidence>
<accession>A0A2R5GW44</accession>
<organism evidence="4 5">
    <name type="scientific">Hondaea fermentalgiana</name>
    <dbReference type="NCBI Taxonomy" id="2315210"/>
    <lineage>
        <taxon>Eukaryota</taxon>
        <taxon>Sar</taxon>
        <taxon>Stramenopiles</taxon>
        <taxon>Bigyra</taxon>
        <taxon>Labyrinthulomycetes</taxon>
        <taxon>Thraustochytrida</taxon>
        <taxon>Thraustochytriidae</taxon>
        <taxon>Hondaea</taxon>
    </lineage>
</organism>
<sequence>MPRAVLVGVGRLTQRRPEKLDDADDAVRLSAKAARLALQDAAVGTDDVDAVYFIDMFGEGRVFPRKGPTYNDPAKDVAKELGLHKVKPENLFKGPVGGNTPQASVNMIAERIANGEVECALITGAEALDTYTLGRKKKLQPRADVERTNEAEKVMRWGDTEEKGQVWGKKLKMSSSQDVIHGIAQMPPSYALLEQGLRHSDGVSEEDRRISNAKLFSGYNKVASASENKDQSWFPAAHSVEEIATASNDNRMVAYPYPKYMCAVMDVNQSASVLIMSEERARALGVPQAKMVYLHGCGDCQDTAIRVLEKPCFDRCFGMKLAGEAALRSAGVSVQDIKYYDVYSCFPVAVRLACREMGIDKVIDIERESHRLTVTGGLPYHGGPGNNYVTHSIAAMVETLRGDPGTFGLVTANGGVTSKHAVGVYSTSPPPEDRPFERPDLSGALKEVQAQYPPRVCARNPGDCTGIVRTFTANFSKHGDLPDSVTCVGDITSGPCKGDRFIAISHEASEMRPFIESPDACFDIEVAITSKGGALGRKDWYQSTFRRTSGQRTKL</sequence>
<dbReference type="Gene3D" id="3.40.47.10">
    <property type="match status" value="1"/>
</dbReference>
<dbReference type="EMBL" id="BEYU01000176">
    <property type="protein sequence ID" value="GBG33988.1"/>
    <property type="molecule type" value="Genomic_DNA"/>
</dbReference>
<dbReference type="AlphaFoldDB" id="A0A2R5GW44"/>
<evidence type="ECO:0000313" key="5">
    <source>
        <dbReference type="Proteomes" id="UP000241890"/>
    </source>
</evidence>
<dbReference type="GO" id="GO:0016746">
    <property type="term" value="F:acyltransferase activity"/>
    <property type="evidence" value="ECO:0007669"/>
    <property type="project" value="UniProtKB-KW"/>
</dbReference>
<comment type="caution">
    <text evidence="4">The sequence shown here is derived from an EMBL/GenBank/DDBJ whole genome shotgun (WGS) entry which is preliminary data.</text>
</comment>
<dbReference type="InParanoid" id="A0A2R5GW44"/>
<keyword evidence="5" id="KW-1185">Reference proteome</keyword>
<gene>
    <name evidence="4" type="ORF">FCC1311_100211</name>
</gene>
<dbReference type="Proteomes" id="UP000241890">
    <property type="component" value="Unassembled WGS sequence"/>
</dbReference>
<keyword evidence="2" id="KW-0808">Transferase</keyword>
<dbReference type="OrthoDB" id="435240at2759"/>
<dbReference type="SUPFAM" id="SSF53901">
    <property type="entry name" value="Thiolase-like"/>
    <property type="match status" value="2"/>
</dbReference>
<evidence type="ECO:0000256" key="1">
    <source>
        <dbReference type="ARBA" id="ARBA00010982"/>
    </source>
</evidence>
<dbReference type="PANTHER" id="PTHR18919:SF139">
    <property type="entry name" value="THIOLASE-LIKE PROTEIN TYPE 1 ADDITIONAL C-TERMINAL DOMAIN-CONTAINING PROTEIN"/>
    <property type="match status" value="1"/>
</dbReference>
<dbReference type="InterPro" id="IPR016039">
    <property type="entry name" value="Thiolase-like"/>
</dbReference>
<evidence type="ECO:0000313" key="4">
    <source>
        <dbReference type="EMBL" id="GBG33988.1"/>
    </source>
</evidence>
<evidence type="ECO:0008006" key="6">
    <source>
        <dbReference type="Google" id="ProtNLM"/>
    </source>
</evidence>
<reference evidence="4 5" key="1">
    <citation type="submission" date="2017-12" db="EMBL/GenBank/DDBJ databases">
        <title>Sequencing, de novo assembly and annotation of complete genome of a new Thraustochytrid species, strain FCC1311.</title>
        <authorList>
            <person name="Sedici K."/>
            <person name="Godart F."/>
            <person name="Aiese Cigliano R."/>
            <person name="Sanseverino W."/>
            <person name="Barakat M."/>
            <person name="Ortet P."/>
            <person name="Marechal E."/>
            <person name="Cagnac O."/>
            <person name="Amato A."/>
        </authorList>
    </citation>
    <scope>NUCLEOTIDE SEQUENCE [LARGE SCALE GENOMIC DNA]</scope>
</reference>
<protein>
    <recommendedName>
        <fullName evidence="6">Acetyl-CoA acetyltransferase, mitochondrial</fullName>
    </recommendedName>
</protein>